<name>Q7U8M7_PARMW</name>
<evidence type="ECO:0000313" key="1">
    <source>
        <dbReference type="EMBL" id="CAE07104.1"/>
    </source>
</evidence>
<protein>
    <submittedName>
        <fullName evidence="1">Uncharacterized protein</fullName>
    </submittedName>
</protein>
<evidence type="ECO:0000313" key="2">
    <source>
        <dbReference type="Proteomes" id="UP000001422"/>
    </source>
</evidence>
<reference evidence="1 2" key="1">
    <citation type="journal article" date="2003" name="Nature">
        <title>The genome of a motile marine Synechococcus.</title>
        <authorList>
            <person name="Palenik B."/>
            <person name="Brahamsha B."/>
            <person name="Larimer F."/>
            <person name="Land M."/>
            <person name="Hauser L."/>
            <person name="Chain P."/>
            <person name="Lamerdin J."/>
            <person name="Regala W."/>
            <person name="Allen E.A."/>
            <person name="McCarren J."/>
            <person name="Paulsen I."/>
            <person name="Dufresne A."/>
            <person name="Partensky F."/>
            <person name="Webb E."/>
            <person name="Waterbury J."/>
        </authorList>
    </citation>
    <scope>NUCLEOTIDE SEQUENCE [LARGE SCALE GENOMIC DNA]</scope>
    <source>
        <strain evidence="1 2">WH8102</strain>
    </source>
</reference>
<accession>Q7U8M7</accession>
<sequence>MSHHHSKPPPGFVMARPVTVVASLIVLSGAGEVQAVGLASVQAEARLCLQGRLPAACERALDQTEQLQRRAADIEAYPCQTLLLALQADVILQQLGHGRGERALADLSAAGRGCVGL</sequence>
<dbReference type="HOGENOM" id="CLU_144218_0_0_3"/>
<organism evidence="1 2">
    <name type="scientific">Parasynechococcus marenigrum (strain WH8102)</name>
    <dbReference type="NCBI Taxonomy" id="84588"/>
    <lineage>
        <taxon>Bacteria</taxon>
        <taxon>Bacillati</taxon>
        <taxon>Cyanobacteriota</taxon>
        <taxon>Cyanophyceae</taxon>
        <taxon>Synechococcales</taxon>
        <taxon>Prochlorococcaceae</taxon>
        <taxon>Parasynechococcus</taxon>
        <taxon>Parasynechococcus marenigrum</taxon>
    </lineage>
</organism>
<proteinExistence type="predicted"/>
<dbReference type="eggNOG" id="ENOG5030SVW">
    <property type="taxonomic scope" value="Bacteria"/>
</dbReference>
<keyword evidence="2" id="KW-1185">Reference proteome</keyword>
<dbReference type="EMBL" id="BX569690">
    <property type="protein sequence ID" value="CAE07104.1"/>
    <property type="molecule type" value="Genomic_DNA"/>
</dbReference>
<dbReference type="KEGG" id="syw:SYNW0589"/>
<dbReference type="Proteomes" id="UP000001422">
    <property type="component" value="Chromosome"/>
</dbReference>
<dbReference type="AlphaFoldDB" id="Q7U8M7"/>
<gene>
    <name evidence="1" type="ordered locus">SYNW0589</name>
</gene>